<keyword evidence="1" id="KW-0812">Transmembrane</keyword>
<dbReference type="AlphaFoldDB" id="A0A1H4BRD9"/>
<feature type="transmembrane region" description="Helical" evidence="1">
    <location>
        <begin position="31"/>
        <end position="48"/>
    </location>
</feature>
<organism evidence="2 3">
    <name type="scientific">Flavobacterium gillisiae</name>
    <dbReference type="NCBI Taxonomy" id="150146"/>
    <lineage>
        <taxon>Bacteria</taxon>
        <taxon>Pseudomonadati</taxon>
        <taxon>Bacteroidota</taxon>
        <taxon>Flavobacteriia</taxon>
        <taxon>Flavobacteriales</taxon>
        <taxon>Flavobacteriaceae</taxon>
        <taxon>Flavobacterium</taxon>
    </lineage>
</organism>
<proteinExistence type="predicted"/>
<evidence type="ECO:0000313" key="3">
    <source>
        <dbReference type="Proteomes" id="UP000198951"/>
    </source>
</evidence>
<dbReference type="InterPro" id="IPR038765">
    <property type="entry name" value="Papain-like_cys_pep_sf"/>
</dbReference>
<evidence type="ECO:0000313" key="2">
    <source>
        <dbReference type="EMBL" id="SEA50669.1"/>
    </source>
</evidence>
<evidence type="ECO:0000256" key="1">
    <source>
        <dbReference type="SAM" id="Phobius"/>
    </source>
</evidence>
<dbReference type="EMBL" id="FNRD01000005">
    <property type="protein sequence ID" value="SEA50669.1"/>
    <property type="molecule type" value="Genomic_DNA"/>
</dbReference>
<sequence length="316" mass="36334">MIVGGTMINIKNISFKNFTQKLRVKKPWDDVIIFVMNILIAIPLFIIAHQNLIELNWFFNLDRILLFLLIIVAIQLVLRLLRTIIIICIFLYILVLFYGTASGNYGFNSVYEDYDSMLYTMSDNPNPQDIIIAKLLPFPNKSKIISAIEYENPRVRNFAIMATSKHFKNIKGYSDYRTIIQCFAVFKEINSRWNYVSDPKDGDYIATASESLGYFSGDCDDHSILMAAAVRAIGGTPRLIHTKGHIYPEILIGTLNDLETVNYLIKNVLFEKESYQKQLHYHIDERGQVWLNLDYTAKYPGGPFLSEEILGALTLY</sequence>
<keyword evidence="1" id="KW-0472">Membrane</keyword>
<protein>
    <recommendedName>
        <fullName evidence="4">Transglutaminase-like superfamily protein</fullName>
    </recommendedName>
</protein>
<keyword evidence="1" id="KW-1133">Transmembrane helix</keyword>
<reference evidence="3" key="1">
    <citation type="submission" date="2016-10" db="EMBL/GenBank/DDBJ databases">
        <authorList>
            <person name="Varghese N."/>
            <person name="Submissions S."/>
        </authorList>
    </citation>
    <scope>NUCLEOTIDE SEQUENCE [LARGE SCALE GENOMIC DNA]</scope>
    <source>
        <strain evidence="3">DSM 22376</strain>
    </source>
</reference>
<dbReference type="Proteomes" id="UP000198951">
    <property type="component" value="Unassembled WGS sequence"/>
</dbReference>
<name>A0A1H4BRD9_9FLAO</name>
<dbReference type="SUPFAM" id="SSF54001">
    <property type="entry name" value="Cysteine proteinases"/>
    <property type="match status" value="1"/>
</dbReference>
<gene>
    <name evidence="2" type="ORF">SAMN05443667_10546</name>
</gene>
<feature type="transmembrane region" description="Helical" evidence="1">
    <location>
        <begin position="84"/>
        <end position="107"/>
    </location>
</feature>
<keyword evidence="3" id="KW-1185">Reference proteome</keyword>
<feature type="transmembrane region" description="Helical" evidence="1">
    <location>
        <begin position="60"/>
        <end position="78"/>
    </location>
</feature>
<evidence type="ECO:0008006" key="4">
    <source>
        <dbReference type="Google" id="ProtNLM"/>
    </source>
</evidence>
<dbReference type="STRING" id="150146.SAMN05443667_10546"/>
<dbReference type="Gene3D" id="3.10.620.30">
    <property type="match status" value="1"/>
</dbReference>
<accession>A0A1H4BRD9</accession>